<dbReference type="Proteomes" id="UP000575083">
    <property type="component" value="Unassembled WGS sequence"/>
</dbReference>
<accession>A0A7X0U7Z7</accession>
<evidence type="ECO:0000313" key="8">
    <source>
        <dbReference type="Proteomes" id="UP000575083"/>
    </source>
</evidence>
<dbReference type="InterPro" id="IPR047653">
    <property type="entry name" value="Tn3-like_transpos"/>
</dbReference>
<organism evidence="7 8">
    <name type="scientific">Acidovorax soli</name>
    <dbReference type="NCBI Taxonomy" id="592050"/>
    <lineage>
        <taxon>Bacteria</taxon>
        <taxon>Pseudomonadati</taxon>
        <taxon>Pseudomonadota</taxon>
        <taxon>Betaproteobacteria</taxon>
        <taxon>Burkholderiales</taxon>
        <taxon>Comamonadaceae</taxon>
        <taxon>Acidovorax</taxon>
    </lineage>
</organism>
<evidence type="ECO:0000256" key="1">
    <source>
        <dbReference type="ARBA" id="ARBA00009402"/>
    </source>
</evidence>
<dbReference type="EMBL" id="JACHLK010000002">
    <property type="protein sequence ID" value="MBB6558677.1"/>
    <property type="molecule type" value="Genomic_DNA"/>
</dbReference>
<keyword evidence="4" id="KW-0233">DNA recombination</keyword>
<evidence type="ECO:0000313" key="7">
    <source>
        <dbReference type="EMBL" id="MBB6558677.1"/>
    </source>
</evidence>
<keyword evidence="3" id="KW-0238">DNA-binding</keyword>
<reference evidence="7 8" key="1">
    <citation type="submission" date="2020-08" db="EMBL/GenBank/DDBJ databases">
        <title>Functional genomics of gut bacteria from endangered species of beetles.</title>
        <authorList>
            <person name="Carlos-Shanley C."/>
        </authorList>
    </citation>
    <scope>NUCLEOTIDE SEQUENCE [LARGE SCALE GENOMIC DNA]</scope>
    <source>
        <strain evidence="7 8">S00198</strain>
    </source>
</reference>
<comment type="similarity">
    <text evidence="1">Belongs to the transposase 7 family.</text>
</comment>
<keyword evidence="8" id="KW-1185">Reference proteome</keyword>
<dbReference type="NCBIfam" id="NF033527">
    <property type="entry name" value="transpos_Tn3"/>
    <property type="match status" value="1"/>
</dbReference>
<dbReference type="GO" id="GO:0003677">
    <property type="term" value="F:DNA binding"/>
    <property type="evidence" value="ECO:0007669"/>
    <property type="project" value="UniProtKB-KW"/>
</dbReference>
<dbReference type="Pfam" id="PF01526">
    <property type="entry name" value="DDE_Tnp_Tn3"/>
    <property type="match status" value="1"/>
</dbReference>
<keyword evidence="2" id="KW-0815">Transposition</keyword>
<evidence type="ECO:0000256" key="3">
    <source>
        <dbReference type="ARBA" id="ARBA00023125"/>
    </source>
</evidence>
<feature type="domain" description="DUF4158" evidence="6">
    <location>
        <begin position="13"/>
        <end position="170"/>
    </location>
</feature>
<evidence type="ECO:0000256" key="4">
    <source>
        <dbReference type="ARBA" id="ARBA00023172"/>
    </source>
</evidence>
<feature type="domain" description="Tn3 transposase DDE" evidence="5">
    <location>
        <begin position="571"/>
        <end position="956"/>
    </location>
</feature>
<comment type="caution">
    <text evidence="7">The sequence shown here is derived from an EMBL/GenBank/DDBJ whole genome shotgun (WGS) entry which is preliminary data.</text>
</comment>
<dbReference type="InterPro" id="IPR002513">
    <property type="entry name" value="Tn3_Tnp_DDE_dom"/>
</dbReference>
<dbReference type="GO" id="GO:0006313">
    <property type="term" value="P:DNA transposition"/>
    <property type="evidence" value="ECO:0007669"/>
    <property type="project" value="InterPro"/>
</dbReference>
<dbReference type="GO" id="GO:0004803">
    <property type="term" value="F:transposase activity"/>
    <property type="evidence" value="ECO:0007669"/>
    <property type="project" value="InterPro"/>
</dbReference>
<dbReference type="InterPro" id="IPR025296">
    <property type="entry name" value="DUF4158"/>
</dbReference>
<dbReference type="Pfam" id="PF13700">
    <property type="entry name" value="DUF4158"/>
    <property type="match status" value="1"/>
</dbReference>
<dbReference type="AlphaFoldDB" id="A0A7X0U7Z7"/>
<proteinExistence type="inferred from homology"/>
<dbReference type="RefSeq" id="WP_184856106.1">
    <property type="nucleotide sequence ID" value="NZ_JACHLK010000002.1"/>
</dbReference>
<sequence>MSGFHQRFIGSTAFPKTLTDIDLGLCFRLSKEDVDALKSRYRDNALGPAVLLVFLRASGRHLENLTLIPALLLKYLSAELQLRQTSIASLKSLYKRPATLTAHRQWILENLANLAPATAQNLDELGNALKALATTAVSVEDLVKRAELWLLDNQLLIPHERILRSIAARAFEAETAAALEVVRVKVTEAHAHRALKAVFSGRKGRTGGTQLEWLKEPPGKHGLHSLREASKKIAFLKELGVHDWDLSAIGGERIRAYARAVVHRPPSATRLLAETTQMLEVCCFLRATLLEFTDNAFYTAGRHLNRLIGQGRGRVQSLRAQTAMEYAQQEQRVRAVIHSNDKTDRQKVETLKEMYPSEKAPPNLSGSALVRDHLAGERFAVASVLSAFEGIEIEGPDDDPALQLVQALRDIKAQNLNELPADFPLPTTDRVWHDLLKGDDRKRALGALQASTALAIHKGLRGGRLWVAHSWKHRNREDFLIPKDQWDRDRNKLTSAMNAFSDPKLYLKRTRHACEIGLRALSEALDAGRLEIHESQHISFPRLSPQDIDMQVERARDAIFKIIGPERFEKILIEVDAKTNFSEVILGRKAKSTRELIALYGAMLAMGTENDVAGVAAMIPRVELSHIAAAMRLLENPERVRAANDRVLVFQMEHAIAAHWGNGEKGSSDMMSMDASNRLFNARVDPRRRTFAVGIYTHVLDSYGVFYDQPIVLNTRQAAAAIHGAHWYNTKSPVDRKLQWLAVDTHGYTSIAMATAKLSGFDLCPQLRNMAERKLVLLHGMKVPENMERLKIQYISEKSIVQGWDEAMRVMASIHTGRVTPRELLERLGSHAAGSPMFKSLENLGRLLRTVFLCDYFSNESFRREIHTSLNRGESVHQLQRAIYFGRISPSRGRREDEMVAISGCHALLTNVVIAWNTHRMQQVVDRFAKEKHPIEDDWIAHMGPVHFSGINFRGTMDFAVEEYVDALLERASRRRVVGA</sequence>
<evidence type="ECO:0000259" key="6">
    <source>
        <dbReference type="Pfam" id="PF13700"/>
    </source>
</evidence>
<evidence type="ECO:0000256" key="2">
    <source>
        <dbReference type="ARBA" id="ARBA00022578"/>
    </source>
</evidence>
<name>A0A7X0U7Z7_9BURK</name>
<evidence type="ECO:0000259" key="5">
    <source>
        <dbReference type="Pfam" id="PF01526"/>
    </source>
</evidence>
<protein>
    <submittedName>
        <fullName evidence="7">TnpA family transposase</fullName>
    </submittedName>
</protein>
<gene>
    <name evidence="7" type="ORF">HNP48_001341</name>
</gene>